<dbReference type="RefSeq" id="WP_007040984.1">
    <property type="nucleotide sequence ID" value="NZ_AFWT01000014.1"/>
</dbReference>
<accession>G2E1V8</accession>
<dbReference type="AlphaFoldDB" id="G2E1V8"/>
<dbReference type="PANTHER" id="PTHR35566:SF1">
    <property type="entry name" value="TYPE VI SECRETION SYSTEM BASEPLATE COMPONENT TSSK1"/>
    <property type="match status" value="1"/>
</dbReference>
<dbReference type="STRING" id="765913.ThidrDRAFT_2271"/>
<organism evidence="1 2">
    <name type="scientific">Thiorhodococcus drewsii AZ1</name>
    <dbReference type="NCBI Taxonomy" id="765913"/>
    <lineage>
        <taxon>Bacteria</taxon>
        <taxon>Pseudomonadati</taxon>
        <taxon>Pseudomonadota</taxon>
        <taxon>Gammaproteobacteria</taxon>
        <taxon>Chromatiales</taxon>
        <taxon>Chromatiaceae</taxon>
        <taxon>Thiorhodococcus</taxon>
    </lineage>
</organism>
<dbReference type="Proteomes" id="UP000004200">
    <property type="component" value="Unassembled WGS sequence"/>
</dbReference>
<comment type="caution">
    <text evidence="1">The sequence shown here is derived from an EMBL/GenBank/DDBJ whole genome shotgun (WGS) entry which is preliminary data.</text>
</comment>
<keyword evidence="2" id="KW-1185">Reference proteome</keyword>
<name>G2E1V8_9GAMM</name>
<sequence length="443" mass="49236">MTWDNRVLWTEGMFLQPQHFQQHDRYLERLVALKSGLGVPYAWGLRRLRIDEEMLAFGKFALVEVAGVLPDGTPFDAPASDPLPPPLEFDESVSAQTLYLALPLRRPGAAESGAGETDEVLRFRASELSVRDNVLGSDAETLVDVGRLDLRLMSAEQARDGYACCGVARVSECRADRQLVLDPAYIAPCVDARVSRRLADFVEELTGLLHRQADSRAGRVRGAGRGGVADWADFLLLQVLNRAEPVVSHLSQVPGLHPEALYRYLLGLAGDLATFASDSKRPPDFPTYRHEDLDATFTPLIARLREYLGREYVERAIAIEIKERQFGFSIALVDDRSLLAGSRFVLAAQANLDSQALRNRFPTQVKIGPLEKIQELVKLALPGIPLRPMSTAPLEIPFHAGFDYFELDRSSEFWKQLASGGGFGLHIGGDFPELQMELWAIRE</sequence>
<evidence type="ECO:0000313" key="2">
    <source>
        <dbReference type="Proteomes" id="UP000004200"/>
    </source>
</evidence>
<evidence type="ECO:0000313" key="1">
    <source>
        <dbReference type="EMBL" id="EGV31166.1"/>
    </source>
</evidence>
<dbReference type="PATRIC" id="fig|765913.3.peg.2312"/>
<dbReference type="OrthoDB" id="9775333at2"/>
<dbReference type="NCBIfam" id="TIGR03353">
    <property type="entry name" value="VI_chp_4"/>
    <property type="match status" value="1"/>
</dbReference>
<protein>
    <submittedName>
        <fullName evidence="1">Type VI secretion protein, VC_A0114 family</fullName>
    </submittedName>
</protein>
<dbReference type="InterPro" id="IPR010263">
    <property type="entry name" value="T6SS_TssK"/>
</dbReference>
<dbReference type="Pfam" id="PF05936">
    <property type="entry name" value="T6SS_VasE"/>
    <property type="match status" value="1"/>
</dbReference>
<dbReference type="PANTHER" id="PTHR35566">
    <property type="entry name" value="BLR3599 PROTEIN"/>
    <property type="match status" value="1"/>
</dbReference>
<reference evidence="1 2" key="1">
    <citation type="submission" date="2011-06" db="EMBL/GenBank/DDBJ databases">
        <title>The draft genome of Thiorhodococcus drewsii AZ1.</title>
        <authorList>
            <consortium name="US DOE Joint Genome Institute (JGI-PGF)"/>
            <person name="Lucas S."/>
            <person name="Han J."/>
            <person name="Lapidus A."/>
            <person name="Cheng J.-F."/>
            <person name="Goodwin L."/>
            <person name="Pitluck S."/>
            <person name="Peters L."/>
            <person name="Land M.L."/>
            <person name="Hauser L."/>
            <person name="Vogl K."/>
            <person name="Liu Z."/>
            <person name="Imhoff J."/>
            <person name="Thiel V."/>
            <person name="Frigaard N.-U."/>
            <person name="Bryant D.A."/>
            <person name="Woyke T.J."/>
        </authorList>
    </citation>
    <scope>NUCLEOTIDE SEQUENCE [LARGE SCALE GENOMIC DNA]</scope>
    <source>
        <strain evidence="1 2">AZ1</strain>
    </source>
</reference>
<dbReference type="eggNOG" id="COG3522">
    <property type="taxonomic scope" value="Bacteria"/>
</dbReference>
<proteinExistence type="predicted"/>
<dbReference type="EMBL" id="AFWT01000014">
    <property type="protein sequence ID" value="EGV31166.1"/>
    <property type="molecule type" value="Genomic_DNA"/>
</dbReference>
<gene>
    <name evidence="1" type="ORF">ThidrDRAFT_2271</name>
</gene>